<gene>
    <name evidence="2" type="ORF">QBC46DRAFT_34873</name>
</gene>
<feature type="domain" description="F-box" evidence="1">
    <location>
        <begin position="13"/>
        <end position="61"/>
    </location>
</feature>
<reference evidence="3" key="1">
    <citation type="journal article" date="2023" name="Mol. Phylogenet. Evol.">
        <title>Genome-scale phylogeny and comparative genomics of the fungal order Sordariales.</title>
        <authorList>
            <person name="Hensen N."/>
            <person name="Bonometti L."/>
            <person name="Westerberg I."/>
            <person name="Brannstrom I.O."/>
            <person name="Guillou S."/>
            <person name="Cros-Aarteil S."/>
            <person name="Calhoun S."/>
            <person name="Haridas S."/>
            <person name="Kuo A."/>
            <person name="Mondo S."/>
            <person name="Pangilinan J."/>
            <person name="Riley R."/>
            <person name="LaButti K."/>
            <person name="Andreopoulos B."/>
            <person name="Lipzen A."/>
            <person name="Chen C."/>
            <person name="Yan M."/>
            <person name="Daum C."/>
            <person name="Ng V."/>
            <person name="Clum A."/>
            <person name="Steindorff A."/>
            <person name="Ohm R.A."/>
            <person name="Martin F."/>
            <person name="Silar P."/>
            <person name="Natvig D.O."/>
            <person name="Lalanne C."/>
            <person name="Gautier V."/>
            <person name="Ament-Velasquez S.L."/>
            <person name="Kruys A."/>
            <person name="Hutchinson M.I."/>
            <person name="Powell A.J."/>
            <person name="Barry K."/>
            <person name="Miller A.N."/>
            <person name="Grigoriev I.V."/>
            <person name="Debuchy R."/>
            <person name="Gladieux P."/>
            <person name="Hiltunen Thoren M."/>
            <person name="Johannesson H."/>
        </authorList>
    </citation>
    <scope>NUCLEOTIDE SEQUENCE [LARGE SCALE GENOMIC DNA]</scope>
    <source>
        <strain evidence="3">CBS 340.73</strain>
    </source>
</reference>
<accession>A0AAN6NDN5</accession>
<dbReference type="InterPro" id="IPR036047">
    <property type="entry name" value="F-box-like_dom_sf"/>
</dbReference>
<dbReference type="Pfam" id="PF00646">
    <property type="entry name" value="F-box"/>
    <property type="match status" value="1"/>
</dbReference>
<dbReference type="Proteomes" id="UP001303473">
    <property type="component" value="Unassembled WGS sequence"/>
</dbReference>
<dbReference type="InterPro" id="IPR001810">
    <property type="entry name" value="F-box_dom"/>
</dbReference>
<dbReference type="AlphaFoldDB" id="A0AAN6NDN5"/>
<evidence type="ECO:0000259" key="1">
    <source>
        <dbReference type="PROSITE" id="PS50181"/>
    </source>
</evidence>
<keyword evidence="3" id="KW-1185">Reference proteome</keyword>
<evidence type="ECO:0000313" key="2">
    <source>
        <dbReference type="EMBL" id="KAK3943545.1"/>
    </source>
</evidence>
<dbReference type="SUPFAM" id="SSF81383">
    <property type="entry name" value="F-box domain"/>
    <property type="match status" value="1"/>
</dbReference>
<name>A0AAN6NDN5_9PEZI</name>
<proteinExistence type="predicted"/>
<organism evidence="2 3">
    <name type="scientific">Diplogelasinospora grovesii</name>
    <dbReference type="NCBI Taxonomy" id="303347"/>
    <lineage>
        <taxon>Eukaryota</taxon>
        <taxon>Fungi</taxon>
        <taxon>Dikarya</taxon>
        <taxon>Ascomycota</taxon>
        <taxon>Pezizomycotina</taxon>
        <taxon>Sordariomycetes</taxon>
        <taxon>Sordariomycetidae</taxon>
        <taxon>Sordariales</taxon>
        <taxon>Diplogelasinosporaceae</taxon>
        <taxon>Diplogelasinospora</taxon>
    </lineage>
</organism>
<protein>
    <recommendedName>
        <fullName evidence="1">F-box domain-containing protein</fullName>
    </recommendedName>
</protein>
<comment type="caution">
    <text evidence="2">The sequence shown here is derived from an EMBL/GenBank/DDBJ whole genome shotgun (WGS) entry which is preliminary data.</text>
</comment>
<dbReference type="PROSITE" id="PS50181">
    <property type="entry name" value="FBOX"/>
    <property type="match status" value="1"/>
</dbReference>
<dbReference type="EMBL" id="MU853765">
    <property type="protein sequence ID" value="KAK3943545.1"/>
    <property type="molecule type" value="Genomic_DNA"/>
</dbReference>
<sequence length="383" mass="43470">MGSTTDKKMAAQGLTIEGLPIEVLLDILSHLDIGSLTTISHTSQRLRATIIANWNAILLPILQRDFSPVGSLVELLELRTSGNKVPPTASCRDVAIPVDNHKDIPVHQLLARLSPISRQCTLKVCLTIKGWEREFQRLRFAWHPEHSRCLFEHELERLRQALYTWWQFALYFHYEVEENLDGSATRTHFIRRLSTAAIHETLDMWMTIEAGLLAEVFPSVQRVEKLSGGTLTTAEAARLGWGEEYESSIIVATVMRLPPDDLLHILVYRHRYATKASMAQAIRLRNPWIEEGLESFTDALISNMWPRTPEHTDFSLLPGPLNHRGTVTRMFPNYFGGIIDHDTPEHEGFRVRYSDDGGIGRCACPNKYSLYSGVSCGKLMPTW</sequence>
<evidence type="ECO:0000313" key="3">
    <source>
        <dbReference type="Proteomes" id="UP001303473"/>
    </source>
</evidence>